<name>A0A016VHG4_9BILA</name>
<dbReference type="Pfam" id="PF24664">
    <property type="entry name" value="Monjiviricetes_fusion"/>
    <property type="match status" value="1"/>
</dbReference>
<evidence type="ECO:0008006" key="5">
    <source>
        <dbReference type="Google" id="ProtNLM"/>
    </source>
</evidence>
<reference evidence="4" key="1">
    <citation type="journal article" date="2015" name="Nat. Genet.">
        <title>The genome and transcriptome of the zoonotic hookworm Ancylostoma ceylanicum identify infection-specific gene families.</title>
        <authorList>
            <person name="Schwarz E.M."/>
            <person name="Hu Y."/>
            <person name="Antoshechkin I."/>
            <person name="Miller M.M."/>
            <person name="Sternberg P.W."/>
            <person name="Aroian R.V."/>
        </authorList>
    </citation>
    <scope>NUCLEOTIDE SEQUENCE</scope>
    <source>
        <strain evidence="4">HY135</strain>
    </source>
</reference>
<dbReference type="Proteomes" id="UP000024635">
    <property type="component" value="Unassembled WGS sequence"/>
</dbReference>
<dbReference type="PANTHER" id="PTHR31524">
    <property type="match status" value="1"/>
</dbReference>
<dbReference type="SUPFAM" id="SSF161008">
    <property type="entry name" value="Viral glycoprotein ectodomain-like"/>
    <property type="match status" value="1"/>
</dbReference>
<organism evidence="3 4">
    <name type="scientific">Ancylostoma ceylanicum</name>
    <dbReference type="NCBI Taxonomy" id="53326"/>
    <lineage>
        <taxon>Eukaryota</taxon>
        <taxon>Metazoa</taxon>
        <taxon>Ecdysozoa</taxon>
        <taxon>Nematoda</taxon>
        <taxon>Chromadorea</taxon>
        <taxon>Rhabditida</taxon>
        <taxon>Rhabditina</taxon>
        <taxon>Rhabditomorpha</taxon>
        <taxon>Strongyloidea</taxon>
        <taxon>Ancylostomatidae</taxon>
        <taxon>Ancylostomatinae</taxon>
        <taxon>Ancylostoma</taxon>
    </lineage>
</organism>
<feature type="region of interest" description="Disordered" evidence="1">
    <location>
        <begin position="457"/>
        <end position="491"/>
    </location>
</feature>
<dbReference type="OrthoDB" id="5864930at2759"/>
<evidence type="ECO:0000256" key="2">
    <source>
        <dbReference type="SAM" id="Phobius"/>
    </source>
</evidence>
<keyword evidence="2" id="KW-0812">Transmembrane</keyword>
<keyword evidence="2" id="KW-1133">Transmembrane helix</keyword>
<sequence>MKQHHLCDYGTLHGTGAVFKTSNELKFDWPSAPFGCCTTHRISVTNCFLLPTVIHSRHGSPTPESSVGDVHHCAYKDGQCVLNDGSVLLWTPNEQESCQFVSVSKMRGHQIGHVWISDSKEFALSWREDSPTVRDCGQDLTVTDQSYALITMRRTPRSASRVGIVTSNQLAAQLLAVEDSVQGAVTALFHHSLSSLCDRTNLLAFSLHSSFQTDPTYTIRKLLGRNDVAATYFGGDLVQLHRCIKVPSANYRLRAFNGTCFTKPRVEFRLPRGVYLSAFMDPQTNVITNEAFETPCHNVPFFLLNSANGTVKFDAVTGSSFLVPPQEVTNIGFPRDAEVIATPPSLTIFHNLVLTNLSELVSDHQLEEIWQARSYDRLLTSVGSQTYSQSSSLPGPSSQDLPFLEKFLFGWSPFYVWVTLCCVGFSFSFAKTVVKAYFTINFPSLLQALRAIRFAPTPPSHPNQSRQFLTPPPAEIRTRTPSPGRTPPRDHRLDLSCVEIDASGACLREHPLAQ</sequence>
<protein>
    <recommendedName>
        <fullName evidence="5">Glycoprotein</fullName>
    </recommendedName>
</protein>
<evidence type="ECO:0000256" key="1">
    <source>
        <dbReference type="SAM" id="MobiDB-lite"/>
    </source>
</evidence>
<dbReference type="EMBL" id="JARK01001346">
    <property type="protein sequence ID" value="EYC26452.1"/>
    <property type="molecule type" value="Genomic_DNA"/>
</dbReference>
<gene>
    <name evidence="3" type="primary">Acey_s0010.g1163</name>
    <name evidence="3" type="ORF">Y032_0010g1163</name>
</gene>
<proteinExistence type="predicted"/>
<dbReference type="STRING" id="53326.A0A016VHG4"/>
<evidence type="ECO:0000313" key="4">
    <source>
        <dbReference type="Proteomes" id="UP000024635"/>
    </source>
</evidence>
<accession>A0A016VHG4</accession>
<keyword evidence="4" id="KW-1185">Reference proteome</keyword>
<dbReference type="PANTHER" id="PTHR31524:SF2">
    <property type="entry name" value="PROTEIN CBG10426"/>
    <property type="match status" value="1"/>
</dbReference>
<feature type="transmembrane region" description="Helical" evidence="2">
    <location>
        <begin position="414"/>
        <end position="434"/>
    </location>
</feature>
<keyword evidence="2" id="KW-0472">Membrane</keyword>
<comment type="caution">
    <text evidence="3">The sequence shown here is derived from an EMBL/GenBank/DDBJ whole genome shotgun (WGS) entry which is preliminary data.</text>
</comment>
<dbReference type="AlphaFoldDB" id="A0A016VHG4"/>
<evidence type="ECO:0000313" key="3">
    <source>
        <dbReference type="EMBL" id="EYC26452.1"/>
    </source>
</evidence>